<organism evidence="1 2">
    <name type="scientific">Coemansia nantahalensis</name>
    <dbReference type="NCBI Taxonomy" id="2789366"/>
    <lineage>
        <taxon>Eukaryota</taxon>
        <taxon>Fungi</taxon>
        <taxon>Fungi incertae sedis</taxon>
        <taxon>Zoopagomycota</taxon>
        <taxon>Kickxellomycotina</taxon>
        <taxon>Kickxellomycetes</taxon>
        <taxon>Kickxellales</taxon>
        <taxon>Kickxellaceae</taxon>
        <taxon>Coemansia</taxon>
    </lineage>
</organism>
<gene>
    <name evidence="1" type="ORF">IWQ57_002073</name>
</gene>
<sequence>MALKRVMRKILRQRVRVDAPADTDAAPRAARGPAGSAPGAAGRRDNTASQAADILSHLQELKAKERQVLGHGGRDAQTGAAGSAGRGFDAEEARSRQERLARDERLARQYRDGLETRLQEIEHTAIDLGFQKAAMAQFERHMLGSSSPRELEQLELERVNGVRALIGLTPLPPPPSFGGSVRHSRPGTPLYTGSSPSTMPSPAPYPPPSHRPHAGSYRQSASSGGQSGAAGYGRHRQQDHRHARDERGWRPADARSRAQHAQSPDIEEAEGSEEGELLE</sequence>
<reference evidence="1" key="1">
    <citation type="submission" date="2022-07" db="EMBL/GenBank/DDBJ databases">
        <title>Phylogenomic reconstructions and comparative analyses of Kickxellomycotina fungi.</title>
        <authorList>
            <person name="Reynolds N.K."/>
            <person name="Stajich J.E."/>
            <person name="Barry K."/>
            <person name="Grigoriev I.V."/>
            <person name="Crous P."/>
            <person name="Smith M.E."/>
        </authorList>
    </citation>
    <scope>NUCLEOTIDE SEQUENCE</scope>
    <source>
        <strain evidence="1">CBS 109366</strain>
    </source>
</reference>
<evidence type="ECO:0000313" key="1">
    <source>
        <dbReference type="EMBL" id="KAJ2771747.1"/>
    </source>
</evidence>
<dbReference type="EMBL" id="JANBUJ010000484">
    <property type="protein sequence ID" value="KAJ2771747.1"/>
    <property type="molecule type" value="Genomic_DNA"/>
</dbReference>
<comment type="caution">
    <text evidence="1">The sequence shown here is derived from an EMBL/GenBank/DDBJ whole genome shotgun (WGS) entry which is preliminary data.</text>
</comment>
<evidence type="ECO:0000313" key="2">
    <source>
        <dbReference type="Proteomes" id="UP001140234"/>
    </source>
</evidence>
<accession>A0ACC1K1V8</accession>
<proteinExistence type="predicted"/>
<keyword evidence="2" id="KW-1185">Reference proteome</keyword>
<protein>
    <submittedName>
        <fullName evidence="1">Uncharacterized protein</fullName>
    </submittedName>
</protein>
<dbReference type="Proteomes" id="UP001140234">
    <property type="component" value="Unassembled WGS sequence"/>
</dbReference>
<name>A0ACC1K1V8_9FUNG</name>